<feature type="compositionally biased region" description="Basic and acidic residues" evidence="8">
    <location>
        <begin position="2737"/>
        <end position="2748"/>
    </location>
</feature>
<dbReference type="SUPFAM" id="SSF48371">
    <property type="entry name" value="ARM repeat"/>
    <property type="match status" value="3"/>
</dbReference>
<dbReference type="InterPro" id="IPR000196">
    <property type="entry name" value="Ribosomal_eL19_dom"/>
</dbReference>
<evidence type="ECO:0000256" key="2">
    <source>
        <dbReference type="ARBA" id="ARBA00011082"/>
    </source>
</evidence>
<evidence type="ECO:0000256" key="7">
    <source>
        <dbReference type="RuleBase" id="RU000574"/>
    </source>
</evidence>
<dbReference type="FunFam" id="1.25.10.10:FF:000090">
    <property type="entry name" value="eIF-2-alpha kinase activator GCN1"/>
    <property type="match status" value="1"/>
</dbReference>
<dbReference type="InterPro" id="IPR016024">
    <property type="entry name" value="ARM-type_fold"/>
</dbReference>
<evidence type="ECO:0000256" key="8">
    <source>
        <dbReference type="SAM" id="MobiDB-lite"/>
    </source>
</evidence>
<dbReference type="InterPro" id="IPR015972">
    <property type="entry name" value="Ribosomal_eL19_dom1"/>
</dbReference>
<evidence type="ECO:0000256" key="1">
    <source>
        <dbReference type="ARBA" id="ARBA00007366"/>
    </source>
</evidence>
<dbReference type="FunFam" id="1.10.1650.10:FF:000001">
    <property type="entry name" value="Ribosomal protein L19"/>
    <property type="match status" value="1"/>
</dbReference>
<comment type="caution">
    <text evidence="11">The sequence shown here is derived from an EMBL/GenBank/DDBJ whole genome shotgun (WGS) entry which is preliminary data.</text>
</comment>
<dbReference type="Proteomes" id="UP000236621">
    <property type="component" value="Unassembled WGS sequence"/>
</dbReference>
<dbReference type="PANTHER" id="PTHR23346">
    <property type="entry name" value="TRANSLATIONAL ACTIVATOR GCN1-RELATED"/>
    <property type="match status" value="1"/>
</dbReference>
<organism evidence="11 12">
    <name type="scientific">Tolypocladium capitatum</name>
    <dbReference type="NCBI Taxonomy" id="45235"/>
    <lineage>
        <taxon>Eukaryota</taxon>
        <taxon>Fungi</taxon>
        <taxon>Dikarya</taxon>
        <taxon>Ascomycota</taxon>
        <taxon>Pezizomycotina</taxon>
        <taxon>Sordariomycetes</taxon>
        <taxon>Hypocreomycetidae</taxon>
        <taxon>Hypocreales</taxon>
        <taxon>Ophiocordycipitaceae</taxon>
        <taxon>Tolypocladium</taxon>
    </lineage>
</organism>
<dbReference type="InterPro" id="IPR057260">
    <property type="entry name" value="Ribosomal_L19e_C"/>
</dbReference>
<dbReference type="Pfam" id="PF02985">
    <property type="entry name" value="HEAT"/>
    <property type="match status" value="1"/>
</dbReference>
<dbReference type="InterPro" id="IPR022716">
    <property type="entry name" value="Gcn1_N"/>
</dbReference>
<dbReference type="InterPro" id="IPR057259">
    <property type="entry name" value="Ribosomal_L19e"/>
</dbReference>
<dbReference type="InterPro" id="IPR000357">
    <property type="entry name" value="HEAT"/>
</dbReference>
<dbReference type="InterPro" id="IPR033935">
    <property type="entry name" value="Ribosomal_eL19_euk"/>
</dbReference>
<comment type="similarity">
    <text evidence="1">Belongs to the GCN1 family.</text>
</comment>
<sequence length="2947" mass="320868">MSEPAANGGGTGLDLAAAEKALGSSSTRARTAQLHQIDEAILHKSLDQRLVPPVLQLLFGTHALYQDRESRIAVQTCLASIISTGASFKTLAPVVKAMRDESQKPGIAASSAFVLVEWCSVFMQNLAGSSTWEELGKDILLTDADALEKCLQPSSRSGVVRSAAVVTRRGFRKLLLPAQSREKSLTNAVTTLTAKNTQPTAKNALILGVIAGVCARQATLKPLLQTLKPKYYEFYIREIIGSRAAVPEHVASGLGDFFLNFATLDEIEEELVPAIEKGLLRAPEVILGGVLKPLVKSLPGTLDLSRILEGKLLKPLLSNIKSSNPAIRNGAITTFRAIVAQCSDLKTMDRVVNEVASPLASGKVASPDHRILHAEMLEAIPLSEQSASKASTALATVASKEGNEAALAAETSALARASVVTLGTGGELPKSVLDSIINGLADKKPASRRLWLLRAGSILHSLEGTEPTAGISAFAEAATPKMIANFDEVVSNAALGAQNGLVVGAFILTSLAPALLRQFPKSPVFSALTKAAIPTQALSLTTKQAFLLNHRIYNKISAEEDLQWFCRALSSVAPRLDRKTGHDVVLAWSEANIYLVTATIVPPKVQQEATKSVSKLYAQNPALISGFIVGGLWNSLEQEETRERDVKIERDNLICVLRAICLEPGEVTQFGADIENEVLEAQACAILVLSRQELIPRSSWIDMCLRMAIDPGNLARKHLGDLLKEIGLRTSFDQQHGTNIRQAAYNAAAELAFVAPDAVIPRLMELVSRDLDASQLRDIGPVEAAIFRTPEGTCFVDVLGKKNQNTVPNKNSKDYNILKWEEELRTQLEQKKGQQRKLTAEETSRVNAQLKKESQIRESIQGIEARLMRGIGIIKSLATGPPTDATLWLGSAVALLLSVIDAGANLIIGGVASSAYIVCSDKVAARLGAIRQFIGVATLRIRGVALSGNYDQERLEDLVARVLYRLRFAGEQRPFDAVSLIYVLPLVIGVLRNGGVGDADDDRDVQLVLAVEFLSFHTDVCEDEAVPRAELLAVLIQSMQIYAQHYKLVKDCFADTCRCIAPNMNQDEMVVLAQGATVPLASVRTTVLQSISAEVDMSELGYSNEIWLACHDDEEENQELGKDIWEESGFKLNAQVPLKMVPYLESKDSQLRRAAARSLADAAQAHKESLDELIPHLMSMYQQLAKPKAQQLDEFGMPKKMDLSDPWEARQGIATAFKELASAMDKKQIGGLFNFLIESGPLGDKSDAVRGEMLDAAICATDVHGRGMIDELMKKFERTLERPDTNSGAADRVNEAVIIMYGALARHLKSGDAKIPVVIDRLLATLSTPSETVQFAIAECLPPLIKACPDKASEYFEQVVNELLNSKKYATQRGSAYGLAGLVLGRGISALREFRIMSTLKGAMDNKKDAHQREAALLAVELMSTVLGRLFEPYVVQIVPQLLSGFGDINGDVRDACLAAAKACFGKLSSYGVKKIMPTLLEGLDDQQWRSKRGACDLLGAMAYLDPNQLANSLPDIIPPLTGVLNDSHKEVRAAANRSLKRFGEVISNPEIKNLVGVLLKALSDPTKYTDEALDSLIKVQFVHYLDAPSLALVTRILQRGLGDRSNTKRKAAQVIGSLAHLTEKKDIITHLPVLVAGLKLAAVDPVPTTRATASRALGSLVEKLGEDALPDLIPGLMQTLKSDTGAGDRLGSAQALSEVLAGLGTTRLEETLPTILQNVESSKAAVREGFMSLFIFLPVCFGNSFSNYLGRIVPPILAGLADDVESIRETALRAGRLLVKNFAVRAIDLLLPELERGLADDSYRIRLSSVELVGDLLFNLIGIKATDEQDGEEDEDAAKEAGVSLKEVLGEEKRNKILSALYVCRCDTAGAVRSAAIAVWKVLVPSPRTLKELVPNLTQLLIRRLASSNMEHKVIASNALGELIRKAGDGVLSSLLPTLEESLETSTDSDAKQGICLALRELISSASPEALEDHEKVLISVVRTALTDSDEEVREAAAEAFDSLQQVLGKRAVDQVLPFLLNLLRSESEADNALSALLTLLTETTRSNIILPNLIPTLTTPPITAFDAKALASLSKVAGAAMNRRLPSIINSLMDNEINCKEEELRADLETSFDTVIQSIDEYDGLNTVMNVLLGLLNHDDHRRRASAARHMGSFFTAASVDYSRYNQDIVRSLLNSFDDSDMDVVKAAWAALSGFTKKLKKEEMESLVVSTRQTLLRIGVPGANLRGFELPKGVNAILPIFLQGLMNGTPDQRVQAALGISDIVDRTSEPSLKPFVTQITGPLIRVVSERAVDVKAAILLTLNTLLDKMPTALKPFLPQLQRTFAKSLADTSSETLRTRAAKALGTLIKYTPRIDPLIAELVTGSKTVDAGVKMAMLKALYEVISRAGANMGESSRTAVLSLIDMDTDDRDDAMTVTNAKLLGALIKNVPEDAAVSLLKHRVITTQFSNSSVLSLNAVLVESPDSLLQSTVVEELPDLLCQGMTNKSTYIADNFILATGKVLLSSPPKNFDTAKKMFETLAKVIEPGNPTDSRRIALVIARTLSRTNMDMVRPHAPLLAPPIFASVRDPVIPVKLAAEAAFVELFSVADEESRVFDKFMAGPGADMPPNTKRSMSDYFKRVATRLGTQVRERREAEGGQGGLGLSNDEQEDENEIWSAPPAVRSRDYKMPTMTHPSPRLAQAPGPSAREPTAHFNQPHNPEDRPSPPTAIKMLSLRCADGEKGAVRWQQSAVSPETHRRARDEHANKNSRANAIASPRVNLRTQKRLAASVIGCGKRKIWLDPNEQNEISNANSRQTVRKLVADGLIIRKPVTMHSRSRARELNLARREGRHRGYGKRKGTADARMPSQVLWMRRLRVLRRLLVKYRASGKIDKHLYHELYHSSKGNAFKHKRALVEHIHRAKAEKHREQLLKDEMDAKRAKTKAARERKMERVAAKRDAVLAEE</sequence>
<dbReference type="PANTHER" id="PTHR23346:SF7">
    <property type="entry name" value="STALLED RIBOSOME SENSOR GCN1"/>
    <property type="match status" value="1"/>
</dbReference>
<evidence type="ECO:0000256" key="6">
    <source>
        <dbReference type="PROSITE-ProRule" id="PRU00103"/>
    </source>
</evidence>
<protein>
    <recommendedName>
        <fullName evidence="7">Ribosomal protein L19</fullName>
    </recommendedName>
</protein>
<name>A0A2K3QMX2_9HYPO</name>
<dbReference type="Gene3D" id="1.10.1200.240">
    <property type="match status" value="1"/>
</dbReference>
<feature type="repeat" description="HEAT" evidence="6">
    <location>
        <begin position="1979"/>
        <end position="2016"/>
    </location>
</feature>
<reference evidence="11 12" key="1">
    <citation type="submission" date="2017-08" db="EMBL/GenBank/DDBJ databases">
        <title>Harnessing the power of phylogenomics to disentangle the directionality and signatures of interkingdom host jumping in the parasitic fungal genus Tolypocladium.</title>
        <authorList>
            <person name="Quandt C.A."/>
            <person name="Patterson W."/>
            <person name="Spatafora J.W."/>
        </authorList>
    </citation>
    <scope>NUCLEOTIDE SEQUENCE [LARGE SCALE GENOMIC DNA]</scope>
    <source>
        <strain evidence="11 12">CBS 113982</strain>
    </source>
</reference>
<dbReference type="Pfam" id="PF25801">
    <property type="entry name" value="HEAT_GCN1_C_2"/>
    <property type="match status" value="1"/>
</dbReference>
<dbReference type="GO" id="GO:0022625">
    <property type="term" value="C:cytosolic large ribosomal subunit"/>
    <property type="evidence" value="ECO:0007669"/>
    <property type="project" value="InterPro"/>
</dbReference>
<dbReference type="InterPro" id="IPR004155">
    <property type="entry name" value="PBS_lyase_HEAT"/>
</dbReference>
<evidence type="ECO:0000259" key="10">
    <source>
        <dbReference type="SMART" id="SM01416"/>
    </source>
</evidence>
<dbReference type="SMART" id="SM01416">
    <property type="entry name" value="Ribosomal_L19e"/>
    <property type="match status" value="1"/>
</dbReference>
<dbReference type="SUPFAM" id="SSF48140">
    <property type="entry name" value="Ribosomal protein L19 (L19e)"/>
    <property type="match status" value="1"/>
</dbReference>
<feature type="region of interest" description="Disordered" evidence="8">
    <location>
        <begin position="2630"/>
        <end position="2710"/>
    </location>
</feature>
<dbReference type="GO" id="GO:0030295">
    <property type="term" value="F:protein kinase activator activity"/>
    <property type="evidence" value="ECO:0007669"/>
    <property type="project" value="UniProtKB-ARBA"/>
</dbReference>
<accession>A0A2K3QMX2</accession>
<feature type="domain" description="TOG" evidence="9">
    <location>
        <begin position="1340"/>
        <end position="1576"/>
    </location>
</feature>
<dbReference type="OrthoDB" id="5148094at2759"/>
<dbReference type="GO" id="GO:0006412">
    <property type="term" value="P:translation"/>
    <property type="evidence" value="ECO:0007669"/>
    <property type="project" value="InterPro"/>
</dbReference>
<evidence type="ECO:0000259" key="9">
    <source>
        <dbReference type="SMART" id="SM01349"/>
    </source>
</evidence>
<feature type="repeat" description="HEAT" evidence="6">
    <location>
        <begin position="1517"/>
        <end position="1555"/>
    </location>
</feature>
<keyword evidence="4 7" id="KW-0689">Ribosomal protein</keyword>
<dbReference type="InterPro" id="IPR021133">
    <property type="entry name" value="HEAT_type_2"/>
</dbReference>
<comment type="similarity">
    <text evidence="2 7">Belongs to the eukaryotic ribosomal protein eL19 family.</text>
</comment>
<keyword evidence="12" id="KW-1185">Reference proteome</keyword>
<dbReference type="EMBL" id="NRSZ01000195">
    <property type="protein sequence ID" value="PNY28886.1"/>
    <property type="molecule type" value="Genomic_DNA"/>
</dbReference>
<feature type="region of interest" description="Disordered" evidence="8">
    <location>
        <begin position="2726"/>
        <end position="2750"/>
    </location>
</feature>
<dbReference type="SMART" id="SM01349">
    <property type="entry name" value="TOG"/>
    <property type="match status" value="2"/>
</dbReference>
<gene>
    <name evidence="11" type="ORF">TCAP_01193</name>
</gene>
<dbReference type="Pfam" id="PF25476">
    <property type="entry name" value="Ribosomal_L19e_C"/>
    <property type="match status" value="1"/>
</dbReference>
<feature type="domain" description="Large ribosomal subunit protein eL19" evidence="10">
    <location>
        <begin position="2762"/>
        <end position="2905"/>
    </location>
</feature>
<dbReference type="GO" id="GO:1904688">
    <property type="term" value="P:regulation of cytoplasmic translational initiation"/>
    <property type="evidence" value="ECO:0007669"/>
    <property type="project" value="UniProtKB-ARBA"/>
</dbReference>
<evidence type="ECO:0000256" key="4">
    <source>
        <dbReference type="ARBA" id="ARBA00022980"/>
    </source>
</evidence>
<dbReference type="InterPro" id="IPR057546">
    <property type="entry name" value="HEAT_GCN1"/>
</dbReference>
<dbReference type="GO" id="GO:0034198">
    <property type="term" value="P:cellular response to amino acid starvation"/>
    <property type="evidence" value="ECO:0007669"/>
    <property type="project" value="TreeGrafter"/>
</dbReference>
<dbReference type="Gene3D" id="1.25.10.10">
    <property type="entry name" value="Leucine-rich Repeat Variant"/>
    <property type="match status" value="6"/>
</dbReference>
<dbReference type="FunFam" id="1.10.1200.240:FF:000001">
    <property type="entry name" value="Ribosomal protein L19"/>
    <property type="match status" value="1"/>
</dbReference>
<dbReference type="Pfam" id="PF23271">
    <property type="entry name" value="HEAT_GCN1"/>
    <property type="match status" value="1"/>
</dbReference>
<dbReference type="CDD" id="cd01417">
    <property type="entry name" value="Ribosomal_L19e_E"/>
    <property type="match status" value="1"/>
</dbReference>
<dbReference type="NCBIfam" id="NF006343">
    <property type="entry name" value="PRK08570.1"/>
    <property type="match status" value="1"/>
</dbReference>
<dbReference type="InterPro" id="IPR011989">
    <property type="entry name" value="ARM-like"/>
</dbReference>
<dbReference type="Pfam" id="PF24984">
    <property type="entry name" value="HEAT_EF3_GNC1"/>
    <property type="match status" value="1"/>
</dbReference>
<dbReference type="Pfam" id="PF01280">
    <property type="entry name" value="Ribosomal_L19e"/>
    <property type="match status" value="1"/>
</dbReference>
<dbReference type="InterPro" id="IPR035970">
    <property type="entry name" value="60S_ribosomal_eL19_sf"/>
</dbReference>
<dbReference type="PROSITE" id="PS00526">
    <property type="entry name" value="RIBOSOMAL_L19E"/>
    <property type="match status" value="1"/>
</dbReference>
<evidence type="ECO:0000313" key="11">
    <source>
        <dbReference type="EMBL" id="PNY28886.1"/>
    </source>
</evidence>
<dbReference type="STRING" id="45235.A0A2K3QMX2"/>
<dbReference type="GO" id="GO:0003735">
    <property type="term" value="F:structural constituent of ribosome"/>
    <property type="evidence" value="ECO:0007669"/>
    <property type="project" value="InterPro"/>
</dbReference>
<feature type="domain" description="TOG" evidence="9">
    <location>
        <begin position="1660"/>
        <end position="1915"/>
    </location>
</feature>
<dbReference type="PROSITE" id="PS50077">
    <property type="entry name" value="HEAT_REPEAT"/>
    <property type="match status" value="2"/>
</dbReference>
<evidence type="ECO:0000256" key="3">
    <source>
        <dbReference type="ARBA" id="ARBA00022737"/>
    </source>
</evidence>
<dbReference type="Pfam" id="PF24916">
    <property type="entry name" value="HEAT_GCN1_fung"/>
    <property type="match status" value="1"/>
</dbReference>
<keyword evidence="3" id="KW-0677">Repeat</keyword>
<evidence type="ECO:0000256" key="5">
    <source>
        <dbReference type="ARBA" id="ARBA00023274"/>
    </source>
</evidence>
<dbReference type="InterPro" id="IPR056810">
    <property type="entry name" value="GNC1-like_N"/>
</dbReference>
<dbReference type="SMART" id="SM00567">
    <property type="entry name" value="EZ_HEAT"/>
    <property type="match status" value="4"/>
</dbReference>
<dbReference type="HAMAP" id="MF_01475">
    <property type="entry name" value="Ribosomal_eL19"/>
    <property type="match status" value="1"/>
</dbReference>
<keyword evidence="5 7" id="KW-0687">Ribonucleoprotein</keyword>
<evidence type="ECO:0000313" key="12">
    <source>
        <dbReference type="Proteomes" id="UP000236621"/>
    </source>
</evidence>
<dbReference type="Pfam" id="PF24993">
    <property type="entry name" value="GNC1_N"/>
    <property type="match status" value="1"/>
</dbReference>
<dbReference type="InterPro" id="IPR034085">
    <property type="entry name" value="TOG"/>
</dbReference>
<dbReference type="InterPro" id="IPR056809">
    <property type="entry name" value="HEAT_GCN1_fung"/>
</dbReference>
<dbReference type="Pfam" id="PF12074">
    <property type="entry name" value="Gcn1_N"/>
    <property type="match status" value="1"/>
</dbReference>
<dbReference type="Pfam" id="PF24987">
    <property type="entry name" value="HEAT_EF3_N"/>
    <property type="match status" value="1"/>
</dbReference>
<dbReference type="InterPro" id="IPR023638">
    <property type="entry name" value="Ribosomal_eL19_CS"/>
</dbReference>
<proteinExistence type="inferred from homology"/>
<dbReference type="Gene3D" id="1.10.1650.10">
    <property type="match status" value="1"/>
</dbReference>